<reference evidence="2 3" key="1">
    <citation type="submission" date="2020-06" db="EMBL/GenBank/DDBJ databases">
        <title>Schlegella sp. ID0723 isolated from air conditioner.</title>
        <authorList>
            <person name="Kim D.Y."/>
            <person name="Kim D.-U."/>
        </authorList>
    </citation>
    <scope>NUCLEOTIDE SEQUENCE [LARGE SCALE GENOMIC DNA]</scope>
    <source>
        <strain evidence="2 3">ID0723</strain>
    </source>
</reference>
<dbReference type="Proteomes" id="UP000529637">
    <property type="component" value="Unassembled WGS sequence"/>
</dbReference>
<keyword evidence="1" id="KW-0812">Transmembrane</keyword>
<feature type="transmembrane region" description="Helical" evidence="1">
    <location>
        <begin position="57"/>
        <end position="77"/>
    </location>
</feature>
<keyword evidence="1" id="KW-0472">Membrane</keyword>
<dbReference type="EMBL" id="JABWMJ010000006">
    <property type="protein sequence ID" value="NUZ06791.1"/>
    <property type="molecule type" value="Genomic_DNA"/>
</dbReference>
<accession>A0A7Y6NPA6</accession>
<feature type="transmembrane region" description="Helical" evidence="1">
    <location>
        <begin position="12"/>
        <end position="37"/>
    </location>
</feature>
<gene>
    <name evidence="2" type="ORF">HQN59_13585</name>
</gene>
<evidence type="ECO:0000256" key="1">
    <source>
        <dbReference type="SAM" id="Phobius"/>
    </source>
</evidence>
<dbReference type="PROSITE" id="PS51257">
    <property type="entry name" value="PROKAR_LIPOPROTEIN"/>
    <property type="match status" value="1"/>
</dbReference>
<dbReference type="AlphaFoldDB" id="A0A7Y6NPA6"/>
<sequence>MRLLRHHVLSRAWLSFLVLGLAFFVFGACTLNLGMLLVGNLKLLGEHGWQAVVEGGLRQFGELVATGYVGIAAYVVLKACEQRCVEWLTDER</sequence>
<proteinExistence type="predicted"/>
<name>A0A7Y6NPA6_9BURK</name>
<evidence type="ECO:0000313" key="3">
    <source>
        <dbReference type="Proteomes" id="UP000529637"/>
    </source>
</evidence>
<evidence type="ECO:0000313" key="2">
    <source>
        <dbReference type="EMBL" id="NUZ06791.1"/>
    </source>
</evidence>
<keyword evidence="3" id="KW-1185">Reference proteome</keyword>
<keyword evidence="1" id="KW-1133">Transmembrane helix</keyword>
<dbReference type="RefSeq" id="WP_176069652.1">
    <property type="nucleotide sequence ID" value="NZ_JABWMJ010000006.1"/>
</dbReference>
<protein>
    <submittedName>
        <fullName evidence="2">Uncharacterized protein</fullName>
    </submittedName>
</protein>
<organism evidence="2 3">
    <name type="scientific">Piscinibacter koreensis</name>
    <dbReference type="NCBI Taxonomy" id="2742824"/>
    <lineage>
        <taxon>Bacteria</taxon>
        <taxon>Pseudomonadati</taxon>
        <taxon>Pseudomonadota</taxon>
        <taxon>Betaproteobacteria</taxon>
        <taxon>Burkholderiales</taxon>
        <taxon>Sphaerotilaceae</taxon>
        <taxon>Piscinibacter</taxon>
    </lineage>
</organism>
<comment type="caution">
    <text evidence="2">The sequence shown here is derived from an EMBL/GenBank/DDBJ whole genome shotgun (WGS) entry which is preliminary data.</text>
</comment>